<proteinExistence type="predicted"/>
<dbReference type="EMBL" id="BSTI01000035">
    <property type="protein sequence ID" value="GLY71363.1"/>
    <property type="molecule type" value="Genomic_DNA"/>
</dbReference>
<evidence type="ECO:0008006" key="3">
    <source>
        <dbReference type="Google" id="ProtNLM"/>
    </source>
</evidence>
<evidence type="ECO:0000313" key="2">
    <source>
        <dbReference type="Proteomes" id="UP001165136"/>
    </source>
</evidence>
<sequence length="60" mass="6631">MLAEVQAILRHANIQTTSRYLSVGVEELFDKLTEHYSPPKPQTHFPTGYAAADIEAVFGA</sequence>
<protein>
    <recommendedName>
        <fullName evidence="3">Integrase</fullName>
    </recommendedName>
</protein>
<keyword evidence="2" id="KW-1185">Reference proteome</keyword>
<reference evidence="1" key="1">
    <citation type="submission" date="2023-03" db="EMBL/GenBank/DDBJ databases">
        <title>Amycolatopsis taiwanensis NBRC 103393.</title>
        <authorList>
            <person name="Ichikawa N."/>
            <person name="Sato H."/>
            <person name="Tonouchi N."/>
        </authorList>
    </citation>
    <scope>NUCLEOTIDE SEQUENCE</scope>
    <source>
        <strain evidence="1">NBRC 103393</strain>
    </source>
</reference>
<dbReference type="RefSeq" id="WP_285491119.1">
    <property type="nucleotide sequence ID" value="NZ_BSTI01000035.1"/>
</dbReference>
<gene>
    <name evidence="1" type="ORF">Atai01_79820</name>
</gene>
<name>A0A9W6VGZ6_9PSEU</name>
<organism evidence="1 2">
    <name type="scientific">Amycolatopsis taiwanensis</name>
    <dbReference type="NCBI Taxonomy" id="342230"/>
    <lineage>
        <taxon>Bacteria</taxon>
        <taxon>Bacillati</taxon>
        <taxon>Actinomycetota</taxon>
        <taxon>Actinomycetes</taxon>
        <taxon>Pseudonocardiales</taxon>
        <taxon>Pseudonocardiaceae</taxon>
        <taxon>Amycolatopsis</taxon>
    </lineage>
</organism>
<comment type="caution">
    <text evidence="1">The sequence shown here is derived from an EMBL/GenBank/DDBJ whole genome shotgun (WGS) entry which is preliminary data.</text>
</comment>
<dbReference type="AlphaFoldDB" id="A0A9W6VGZ6"/>
<evidence type="ECO:0000313" key="1">
    <source>
        <dbReference type="EMBL" id="GLY71363.1"/>
    </source>
</evidence>
<dbReference type="Proteomes" id="UP001165136">
    <property type="component" value="Unassembled WGS sequence"/>
</dbReference>
<accession>A0A9W6VGZ6</accession>